<dbReference type="GO" id="GO:0009279">
    <property type="term" value="C:cell outer membrane"/>
    <property type="evidence" value="ECO:0007669"/>
    <property type="project" value="UniProtKB-SubCell"/>
</dbReference>
<evidence type="ECO:0000256" key="11">
    <source>
        <dbReference type="SAM" id="SignalP"/>
    </source>
</evidence>
<comment type="caution">
    <text evidence="13">The sequence shown here is derived from an EMBL/GenBank/DDBJ whole genome shotgun (WGS) entry which is preliminary data.</text>
</comment>
<feature type="domain" description="Porin" evidence="12">
    <location>
        <begin position="7"/>
        <end position="341"/>
    </location>
</feature>
<dbReference type="InterPro" id="IPR002299">
    <property type="entry name" value="Porin_Neis"/>
</dbReference>
<protein>
    <submittedName>
        <fullName evidence="13">Porin</fullName>
    </submittedName>
</protein>
<proteinExistence type="predicted"/>
<evidence type="ECO:0000313" key="13">
    <source>
        <dbReference type="EMBL" id="MXR35564.1"/>
    </source>
</evidence>
<keyword evidence="14" id="KW-1185">Reference proteome</keyword>
<dbReference type="InterPro" id="IPR023614">
    <property type="entry name" value="Porin_dom_sf"/>
</dbReference>
<comment type="subunit">
    <text evidence="2">Homotrimer.</text>
</comment>
<evidence type="ECO:0000256" key="6">
    <source>
        <dbReference type="ARBA" id="ARBA00022729"/>
    </source>
</evidence>
<evidence type="ECO:0000256" key="1">
    <source>
        <dbReference type="ARBA" id="ARBA00004571"/>
    </source>
</evidence>
<dbReference type="GO" id="GO:0034220">
    <property type="term" value="P:monoatomic ion transmembrane transport"/>
    <property type="evidence" value="ECO:0007669"/>
    <property type="project" value="InterPro"/>
</dbReference>
<evidence type="ECO:0000256" key="8">
    <source>
        <dbReference type="ARBA" id="ARBA00023114"/>
    </source>
</evidence>
<dbReference type="Pfam" id="PF13609">
    <property type="entry name" value="Porin_4"/>
    <property type="match status" value="1"/>
</dbReference>
<organism evidence="13 14">
    <name type="scientific">Craterilacuibacter sinensis</name>
    <dbReference type="NCBI Taxonomy" id="2686017"/>
    <lineage>
        <taxon>Bacteria</taxon>
        <taxon>Pseudomonadati</taxon>
        <taxon>Pseudomonadota</taxon>
        <taxon>Betaproteobacteria</taxon>
        <taxon>Neisseriales</taxon>
        <taxon>Neisseriaceae</taxon>
        <taxon>Craterilacuibacter</taxon>
    </lineage>
</organism>
<dbReference type="Proteomes" id="UP000467214">
    <property type="component" value="Unassembled WGS sequence"/>
</dbReference>
<evidence type="ECO:0000256" key="5">
    <source>
        <dbReference type="ARBA" id="ARBA00022692"/>
    </source>
</evidence>
<dbReference type="GO" id="GO:0046930">
    <property type="term" value="C:pore complex"/>
    <property type="evidence" value="ECO:0007669"/>
    <property type="project" value="UniProtKB-KW"/>
</dbReference>
<evidence type="ECO:0000256" key="3">
    <source>
        <dbReference type="ARBA" id="ARBA00022448"/>
    </source>
</evidence>
<evidence type="ECO:0000256" key="7">
    <source>
        <dbReference type="ARBA" id="ARBA00023065"/>
    </source>
</evidence>
<sequence>MKKVLIAALVSALPAAAMADVTVYGIMKAGVENVKVGKEASATNVDDLGSRIGFKGSEDLGNGLKAIWQVETALAIDDGKNGGKSWASRDSFAGLSSEFGTVKLGYNSNFANSDMGVINAWENGSDALGLSIFTRADARLKDSIRLESPEYAGFKAVYVHGVDENKNEILADAPSVETYTKNARINSLGLQYEIAGLTAQYMYQVEKDAYATAAKKEDTKQHRVELSYDWNNWFFGAGYAQTTGAVEADKKGKFFSAFGNEFAAGTVVDGQEMKARDAAMTVAYTYGAITPKFSYAHGWDVKVDGVKAVDTAYDQFIVGADYSLSKRTLAGVSYGKINYSGEAADVKAFGVNLIHKF</sequence>
<keyword evidence="4" id="KW-1134">Transmembrane beta strand</keyword>
<keyword evidence="3" id="KW-0813">Transport</keyword>
<dbReference type="AlphaFoldDB" id="A0A845BJW8"/>
<keyword evidence="7" id="KW-0406">Ion transport</keyword>
<dbReference type="PRINTS" id="PR00182">
    <property type="entry name" value="ECOLNEIPORIN"/>
</dbReference>
<accession>A0A845BJW8</accession>
<evidence type="ECO:0000259" key="12">
    <source>
        <dbReference type="Pfam" id="PF13609"/>
    </source>
</evidence>
<reference evidence="13 14" key="1">
    <citation type="submission" date="2019-12" db="EMBL/GenBank/DDBJ databases">
        <title>Neisseriaceae gen. nov. sp. Genome sequencing and assembly.</title>
        <authorList>
            <person name="Liu Z."/>
            <person name="Li A."/>
        </authorList>
    </citation>
    <scope>NUCLEOTIDE SEQUENCE [LARGE SCALE GENOMIC DNA]</scope>
    <source>
        <strain evidence="13 14">B2N2-7</strain>
    </source>
</reference>
<keyword evidence="8" id="KW-0626">Porin</keyword>
<dbReference type="PANTHER" id="PTHR34501:SF9">
    <property type="entry name" value="MAJOR OUTER MEMBRANE PROTEIN P.IA"/>
    <property type="match status" value="1"/>
</dbReference>
<evidence type="ECO:0000313" key="14">
    <source>
        <dbReference type="Proteomes" id="UP000467214"/>
    </source>
</evidence>
<evidence type="ECO:0000256" key="10">
    <source>
        <dbReference type="ARBA" id="ARBA00023237"/>
    </source>
</evidence>
<dbReference type="RefSeq" id="WP_160794232.1">
    <property type="nucleotide sequence ID" value="NZ_WSSB01000001.1"/>
</dbReference>
<comment type="subcellular location">
    <subcellularLocation>
        <location evidence="1">Cell outer membrane</location>
        <topology evidence="1">Multi-pass membrane protein</topology>
    </subcellularLocation>
</comment>
<name>A0A845BJW8_9NEIS</name>
<keyword evidence="9" id="KW-0472">Membrane</keyword>
<evidence type="ECO:0000256" key="2">
    <source>
        <dbReference type="ARBA" id="ARBA00011233"/>
    </source>
</evidence>
<dbReference type="PANTHER" id="PTHR34501">
    <property type="entry name" value="PROTEIN YDDL-RELATED"/>
    <property type="match status" value="1"/>
</dbReference>
<gene>
    <name evidence="13" type="ORF">GQF02_00940</name>
</gene>
<dbReference type="InterPro" id="IPR001702">
    <property type="entry name" value="Porin_Gram-ve"/>
</dbReference>
<keyword evidence="5" id="KW-0812">Transmembrane</keyword>
<feature type="signal peptide" evidence="11">
    <location>
        <begin position="1"/>
        <end position="19"/>
    </location>
</feature>
<dbReference type="EMBL" id="WSSB01000001">
    <property type="protein sequence ID" value="MXR35564.1"/>
    <property type="molecule type" value="Genomic_DNA"/>
</dbReference>
<keyword evidence="6 11" id="KW-0732">Signal</keyword>
<dbReference type="PRINTS" id="PR00184">
    <property type="entry name" value="NEISSPPORIN"/>
</dbReference>
<dbReference type="InterPro" id="IPR033900">
    <property type="entry name" value="Gram_neg_porin_domain"/>
</dbReference>
<dbReference type="Gene3D" id="2.40.160.10">
    <property type="entry name" value="Porin"/>
    <property type="match status" value="1"/>
</dbReference>
<keyword evidence="10" id="KW-0998">Cell outer membrane</keyword>
<dbReference type="InterPro" id="IPR050298">
    <property type="entry name" value="Gram-neg_bact_OMP"/>
</dbReference>
<dbReference type="GO" id="GO:0015288">
    <property type="term" value="F:porin activity"/>
    <property type="evidence" value="ECO:0007669"/>
    <property type="project" value="UniProtKB-KW"/>
</dbReference>
<dbReference type="CDD" id="cd00342">
    <property type="entry name" value="gram_neg_porins"/>
    <property type="match status" value="1"/>
</dbReference>
<evidence type="ECO:0000256" key="9">
    <source>
        <dbReference type="ARBA" id="ARBA00023136"/>
    </source>
</evidence>
<dbReference type="SUPFAM" id="SSF56935">
    <property type="entry name" value="Porins"/>
    <property type="match status" value="1"/>
</dbReference>
<feature type="chain" id="PRO_5032986240" evidence="11">
    <location>
        <begin position="20"/>
        <end position="357"/>
    </location>
</feature>
<evidence type="ECO:0000256" key="4">
    <source>
        <dbReference type="ARBA" id="ARBA00022452"/>
    </source>
</evidence>